<dbReference type="PANTHER" id="PTHR21716">
    <property type="entry name" value="TRANSMEMBRANE PROTEIN"/>
    <property type="match status" value="1"/>
</dbReference>
<accession>A0A5C5YX43</accession>
<dbReference type="Pfam" id="PF01594">
    <property type="entry name" value="AI-2E_transport"/>
    <property type="match status" value="1"/>
</dbReference>
<dbReference type="PANTHER" id="PTHR21716:SF53">
    <property type="entry name" value="PERMEASE PERM-RELATED"/>
    <property type="match status" value="1"/>
</dbReference>
<keyword evidence="3" id="KW-0813">Transport</keyword>
<evidence type="ECO:0000256" key="3">
    <source>
        <dbReference type="ARBA" id="ARBA00022448"/>
    </source>
</evidence>
<dbReference type="RefSeq" id="WP_146394668.1">
    <property type="nucleotide sequence ID" value="NZ_SJPJ01000001.1"/>
</dbReference>
<comment type="similarity">
    <text evidence="2">Belongs to the autoinducer-2 exporter (AI-2E) (TC 2.A.86) family.</text>
</comment>
<evidence type="ECO:0000313" key="9">
    <source>
        <dbReference type="EMBL" id="TWT79450.1"/>
    </source>
</evidence>
<feature type="transmembrane region" description="Helical" evidence="8">
    <location>
        <begin position="320"/>
        <end position="340"/>
    </location>
</feature>
<keyword evidence="6 8" id="KW-1133">Transmembrane helix</keyword>
<gene>
    <name evidence="9" type="primary">tqsA</name>
    <name evidence="9" type="ORF">CA13_08510</name>
</gene>
<evidence type="ECO:0000256" key="4">
    <source>
        <dbReference type="ARBA" id="ARBA00022475"/>
    </source>
</evidence>
<sequence>MESQKSYPSIETVCLAVIATAVSTYMIYWLRPVLVPFVVALFVVSGITPLLETLEKRLGVNRLIAAAITFLLGLAMMVVLGLCLWLSVVQMADKGDAYRNRVNELIVSIEKQIELTFAKPNWAEIEETGSEANSERLPNQTSVHIEKPKGRPIGQSLENLQQTVDEFLRNGLARLSSELFNLATTSVVVLIYVFFLLLGSADVHRTSAPIHRINTQVRSYLSLKTIISIITGGVFGITLWLFGVPMSLTFGVLAFLLNYIPNVGPIVATLLPIPFILLHPDGTFGWMFAAIGTTSAIQILSGNLIEPKLMGKSSDLHPVVILFALMFWGMMWGITGMFLATPITAGIKIALESFQATKPISSMLAGRWGDT</sequence>
<feature type="transmembrane region" description="Helical" evidence="8">
    <location>
        <begin position="34"/>
        <end position="51"/>
    </location>
</feature>
<feature type="transmembrane region" description="Helical" evidence="8">
    <location>
        <begin position="179"/>
        <end position="199"/>
    </location>
</feature>
<dbReference type="EMBL" id="SJPJ01000001">
    <property type="protein sequence ID" value="TWT79450.1"/>
    <property type="molecule type" value="Genomic_DNA"/>
</dbReference>
<evidence type="ECO:0000256" key="8">
    <source>
        <dbReference type="SAM" id="Phobius"/>
    </source>
</evidence>
<dbReference type="GO" id="GO:0055085">
    <property type="term" value="P:transmembrane transport"/>
    <property type="evidence" value="ECO:0007669"/>
    <property type="project" value="TreeGrafter"/>
</dbReference>
<keyword evidence="10" id="KW-1185">Reference proteome</keyword>
<evidence type="ECO:0000256" key="5">
    <source>
        <dbReference type="ARBA" id="ARBA00022692"/>
    </source>
</evidence>
<reference evidence="9 10" key="1">
    <citation type="submission" date="2019-02" db="EMBL/GenBank/DDBJ databases">
        <title>Deep-cultivation of Planctomycetes and their phenomic and genomic characterization uncovers novel biology.</title>
        <authorList>
            <person name="Wiegand S."/>
            <person name="Jogler M."/>
            <person name="Boedeker C."/>
            <person name="Pinto D."/>
            <person name="Vollmers J."/>
            <person name="Rivas-Marin E."/>
            <person name="Kohn T."/>
            <person name="Peeters S.H."/>
            <person name="Heuer A."/>
            <person name="Rast P."/>
            <person name="Oberbeckmann S."/>
            <person name="Bunk B."/>
            <person name="Jeske O."/>
            <person name="Meyerdierks A."/>
            <person name="Storesund J.E."/>
            <person name="Kallscheuer N."/>
            <person name="Luecker S."/>
            <person name="Lage O.M."/>
            <person name="Pohl T."/>
            <person name="Merkel B.J."/>
            <person name="Hornburger P."/>
            <person name="Mueller R.-W."/>
            <person name="Bruemmer F."/>
            <person name="Labrenz M."/>
            <person name="Spormann A.M."/>
            <person name="Op Den Camp H."/>
            <person name="Overmann J."/>
            <person name="Amann R."/>
            <person name="Jetten M.S.M."/>
            <person name="Mascher T."/>
            <person name="Medema M.H."/>
            <person name="Devos D.P."/>
            <person name="Kaster A.-K."/>
            <person name="Ovreas L."/>
            <person name="Rohde M."/>
            <person name="Galperin M.Y."/>
            <person name="Jogler C."/>
        </authorList>
    </citation>
    <scope>NUCLEOTIDE SEQUENCE [LARGE SCALE GENOMIC DNA]</scope>
    <source>
        <strain evidence="9 10">CA13</strain>
    </source>
</reference>
<organism evidence="9 10">
    <name type="scientific">Novipirellula herctigrandis</name>
    <dbReference type="NCBI Taxonomy" id="2527986"/>
    <lineage>
        <taxon>Bacteria</taxon>
        <taxon>Pseudomonadati</taxon>
        <taxon>Planctomycetota</taxon>
        <taxon>Planctomycetia</taxon>
        <taxon>Pirellulales</taxon>
        <taxon>Pirellulaceae</taxon>
        <taxon>Novipirellula</taxon>
    </lineage>
</organism>
<keyword evidence="5 8" id="KW-0812">Transmembrane</keyword>
<evidence type="ECO:0000256" key="2">
    <source>
        <dbReference type="ARBA" id="ARBA00009773"/>
    </source>
</evidence>
<dbReference type="InterPro" id="IPR002549">
    <property type="entry name" value="AI-2E-like"/>
</dbReference>
<dbReference type="Proteomes" id="UP000315010">
    <property type="component" value="Unassembled WGS sequence"/>
</dbReference>
<feature type="transmembrane region" description="Helical" evidence="8">
    <location>
        <begin position="63"/>
        <end position="88"/>
    </location>
</feature>
<proteinExistence type="inferred from homology"/>
<feature type="transmembrane region" description="Helical" evidence="8">
    <location>
        <begin position="220"/>
        <end position="242"/>
    </location>
</feature>
<evidence type="ECO:0000256" key="1">
    <source>
        <dbReference type="ARBA" id="ARBA00004651"/>
    </source>
</evidence>
<dbReference type="GO" id="GO:0005886">
    <property type="term" value="C:plasma membrane"/>
    <property type="evidence" value="ECO:0007669"/>
    <property type="project" value="UniProtKB-SubCell"/>
</dbReference>
<evidence type="ECO:0000256" key="6">
    <source>
        <dbReference type="ARBA" id="ARBA00022989"/>
    </source>
</evidence>
<feature type="transmembrane region" description="Helical" evidence="8">
    <location>
        <begin position="248"/>
        <end position="271"/>
    </location>
</feature>
<dbReference type="OrthoDB" id="9799225at2"/>
<comment type="subcellular location">
    <subcellularLocation>
        <location evidence="1">Cell membrane</location>
        <topology evidence="1">Multi-pass membrane protein</topology>
    </subcellularLocation>
</comment>
<keyword evidence="7 8" id="KW-0472">Membrane</keyword>
<dbReference type="AlphaFoldDB" id="A0A5C5YX43"/>
<protein>
    <submittedName>
        <fullName evidence="9">AI-2 transport protein TqsA</fullName>
    </submittedName>
</protein>
<name>A0A5C5YX43_9BACT</name>
<keyword evidence="4" id="KW-1003">Cell membrane</keyword>
<feature type="transmembrane region" description="Helical" evidence="8">
    <location>
        <begin position="283"/>
        <end position="300"/>
    </location>
</feature>
<evidence type="ECO:0000313" key="10">
    <source>
        <dbReference type="Proteomes" id="UP000315010"/>
    </source>
</evidence>
<comment type="caution">
    <text evidence="9">The sequence shown here is derived from an EMBL/GenBank/DDBJ whole genome shotgun (WGS) entry which is preliminary data.</text>
</comment>
<evidence type="ECO:0000256" key="7">
    <source>
        <dbReference type="ARBA" id="ARBA00023136"/>
    </source>
</evidence>